<dbReference type="InterPro" id="IPR014284">
    <property type="entry name" value="RNA_pol_sigma-70_dom"/>
</dbReference>
<evidence type="ECO:0000256" key="5">
    <source>
        <dbReference type="ARBA" id="ARBA00023163"/>
    </source>
</evidence>
<evidence type="ECO:0000256" key="1">
    <source>
        <dbReference type="ARBA" id="ARBA00010641"/>
    </source>
</evidence>
<proteinExistence type="inferred from homology"/>
<name>A0A1F7UIV5_9BACT</name>
<keyword evidence="4" id="KW-0238">DNA-binding</keyword>
<dbReference type="Pfam" id="PF04542">
    <property type="entry name" value="Sigma70_r2"/>
    <property type="match status" value="1"/>
</dbReference>
<accession>A0A1F7UIV5</accession>
<evidence type="ECO:0000259" key="7">
    <source>
        <dbReference type="Pfam" id="PF08281"/>
    </source>
</evidence>
<dbReference type="Proteomes" id="UP000176603">
    <property type="component" value="Unassembled WGS sequence"/>
</dbReference>
<dbReference type="InterPro" id="IPR039425">
    <property type="entry name" value="RNA_pol_sigma-70-like"/>
</dbReference>
<dbReference type="InterPro" id="IPR036388">
    <property type="entry name" value="WH-like_DNA-bd_sf"/>
</dbReference>
<dbReference type="AlphaFoldDB" id="A0A1F7UIV5"/>
<dbReference type="InterPro" id="IPR013325">
    <property type="entry name" value="RNA_pol_sigma_r2"/>
</dbReference>
<dbReference type="SUPFAM" id="SSF88659">
    <property type="entry name" value="Sigma3 and sigma4 domains of RNA polymerase sigma factors"/>
    <property type="match status" value="1"/>
</dbReference>
<reference evidence="8 9" key="1">
    <citation type="journal article" date="2016" name="Nat. Commun.">
        <title>Thousands of microbial genomes shed light on interconnected biogeochemical processes in an aquifer system.</title>
        <authorList>
            <person name="Anantharaman K."/>
            <person name="Brown C.T."/>
            <person name="Hug L.A."/>
            <person name="Sharon I."/>
            <person name="Castelle C.J."/>
            <person name="Probst A.J."/>
            <person name="Thomas B.C."/>
            <person name="Singh A."/>
            <person name="Wilkins M.J."/>
            <person name="Karaoz U."/>
            <person name="Brodie E.L."/>
            <person name="Williams K.H."/>
            <person name="Hubbard S.S."/>
            <person name="Banfield J.F."/>
        </authorList>
    </citation>
    <scope>NUCLEOTIDE SEQUENCE [LARGE SCALE GENOMIC DNA]</scope>
</reference>
<dbReference type="STRING" id="1802399.A3E39_03010"/>
<dbReference type="GO" id="GO:0006352">
    <property type="term" value="P:DNA-templated transcription initiation"/>
    <property type="evidence" value="ECO:0007669"/>
    <property type="project" value="InterPro"/>
</dbReference>
<keyword evidence="5" id="KW-0804">Transcription</keyword>
<evidence type="ECO:0008006" key="10">
    <source>
        <dbReference type="Google" id="ProtNLM"/>
    </source>
</evidence>
<dbReference type="InterPro" id="IPR007627">
    <property type="entry name" value="RNA_pol_sigma70_r2"/>
</dbReference>
<organism evidence="8 9">
    <name type="scientific">Candidatus Uhrbacteria bacterium RIFCSPHIGHO2_12_FULL_60_25</name>
    <dbReference type="NCBI Taxonomy" id="1802399"/>
    <lineage>
        <taxon>Bacteria</taxon>
        <taxon>Candidatus Uhriibacteriota</taxon>
    </lineage>
</organism>
<dbReference type="InterPro" id="IPR013324">
    <property type="entry name" value="RNA_pol_sigma_r3/r4-like"/>
</dbReference>
<dbReference type="GO" id="GO:0003677">
    <property type="term" value="F:DNA binding"/>
    <property type="evidence" value="ECO:0007669"/>
    <property type="project" value="UniProtKB-KW"/>
</dbReference>
<evidence type="ECO:0000313" key="8">
    <source>
        <dbReference type="EMBL" id="OGL78200.1"/>
    </source>
</evidence>
<dbReference type="EMBL" id="MGEH01000036">
    <property type="protein sequence ID" value="OGL78200.1"/>
    <property type="molecule type" value="Genomic_DNA"/>
</dbReference>
<dbReference type="PANTHER" id="PTHR43133:SF8">
    <property type="entry name" value="RNA POLYMERASE SIGMA FACTOR HI_1459-RELATED"/>
    <property type="match status" value="1"/>
</dbReference>
<evidence type="ECO:0000256" key="2">
    <source>
        <dbReference type="ARBA" id="ARBA00023015"/>
    </source>
</evidence>
<evidence type="ECO:0000313" key="9">
    <source>
        <dbReference type="Proteomes" id="UP000176603"/>
    </source>
</evidence>
<feature type="domain" description="RNA polymerase sigma-70 region 2" evidence="6">
    <location>
        <begin position="10"/>
        <end position="75"/>
    </location>
</feature>
<dbReference type="Pfam" id="PF08281">
    <property type="entry name" value="Sigma70_r4_2"/>
    <property type="match status" value="1"/>
</dbReference>
<evidence type="ECO:0000259" key="6">
    <source>
        <dbReference type="Pfam" id="PF04542"/>
    </source>
</evidence>
<feature type="domain" description="RNA polymerase sigma factor 70 region 4 type 2" evidence="7">
    <location>
        <begin position="106"/>
        <end position="157"/>
    </location>
</feature>
<dbReference type="GO" id="GO:0016987">
    <property type="term" value="F:sigma factor activity"/>
    <property type="evidence" value="ECO:0007669"/>
    <property type="project" value="UniProtKB-KW"/>
</dbReference>
<gene>
    <name evidence="8" type="ORF">A3E39_03010</name>
</gene>
<sequence>MDKRDFTKFYDKHFKAIYKFVYFRVGGSRETAEDYTHDVFLKAFEAFERYDPKISGAAWIYTIARNHVINQAAKSRPQTDIADVEDALGDDRDWVATMELRHDQHRLLNAIRCLQKDEAELVRMKYLEGWKFEEIAEVMGRSSGALRVQAGRVLKKLKALLKQK</sequence>
<dbReference type="InterPro" id="IPR013249">
    <property type="entry name" value="RNA_pol_sigma70_r4_t2"/>
</dbReference>
<keyword evidence="3" id="KW-0731">Sigma factor</keyword>
<dbReference type="Gene3D" id="1.10.1740.10">
    <property type="match status" value="1"/>
</dbReference>
<comment type="similarity">
    <text evidence="1">Belongs to the sigma-70 factor family. ECF subfamily.</text>
</comment>
<keyword evidence="2" id="KW-0805">Transcription regulation</keyword>
<evidence type="ECO:0000256" key="4">
    <source>
        <dbReference type="ARBA" id="ARBA00023125"/>
    </source>
</evidence>
<evidence type="ECO:0000256" key="3">
    <source>
        <dbReference type="ARBA" id="ARBA00023082"/>
    </source>
</evidence>
<dbReference type="Gene3D" id="1.10.10.10">
    <property type="entry name" value="Winged helix-like DNA-binding domain superfamily/Winged helix DNA-binding domain"/>
    <property type="match status" value="1"/>
</dbReference>
<comment type="caution">
    <text evidence="8">The sequence shown here is derived from an EMBL/GenBank/DDBJ whole genome shotgun (WGS) entry which is preliminary data.</text>
</comment>
<dbReference type="NCBIfam" id="TIGR02937">
    <property type="entry name" value="sigma70-ECF"/>
    <property type="match status" value="1"/>
</dbReference>
<protein>
    <recommendedName>
        <fullName evidence="10">HTH luxR-type domain-containing protein</fullName>
    </recommendedName>
</protein>
<dbReference type="SUPFAM" id="SSF88946">
    <property type="entry name" value="Sigma2 domain of RNA polymerase sigma factors"/>
    <property type="match status" value="1"/>
</dbReference>
<dbReference type="PANTHER" id="PTHR43133">
    <property type="entry name" value="RNA POLYMERASE ECF-TYPE SIGMA FACTO"/>
    <property type="match status" value="1"/>
</dbReference>